<gene>
    <name evidence="2" type="primary">Dsec\GM16887</name>
    <name evidence="2" type="ORF">Dsec_GM16887</name>
</gene>
<organism evidence="3">
    <name type="scientific">Drosophila sechellia</name>
    <name type="common">Fruit fly</name>
    <dbReference type="NCBI Taxonomy" id="7238"/>
    <lineage>
        <taxon>Eukaryota</taxon>
        <taxon>Metazoa</taxon>
        <taxon>Ecdysozoa</taxon>
        <taxon>Arthropoda</taxon>
        <taxon>Hexapoda</taxon>
        <taxon>Insecta</taxon>
        <taxon>Pterygota</taxon>
        <taxon>Neoptera</taxon>
        <taxon>Endopterygota</taxon>
        <taxon>Diptera</taxon>
        <taxon>Brachycera</taxon>
        <taxon>Muscomorpha</taxon>
        <taxon>Ephydroidea</taxon>
        <taxon>Drosophilidae</taxon>
        <taxon>Drosophila</taxon>
        <taxon>Sophophora</taxon>
    </lineage>
</organism>
<sequence length="450" mass="51827">MGKSWLYSLKKDDFPAIARALGIKLEGLVEEMRKTLSEFIDQTADEPESVAIIEALEKEYGRRPAVEVKVTGVEGLVRSLDFASMAEASGSRSERQEIGQERRDSSRERRERRETSRDRRETARAAPQDYAKVAKQVREWSFRYDGNEKPLEFLEQVEWSAMTYGLDINQIPRAMPELLTGRALKWFIANNKFWETWVEFIQSFQEFFLPRGFMTKLADQVRQRKQRHGENFKDYMVDMQTLMRSLGMSQKETLARIRENSTPALRMFIRPYECRQLDALMTLADEFEELDTQRERFDLERNNRTRHQREFTRGDQNAVCRSCQDDTAGPPGNIEYRREPVRCGAVLCQTQHKPATDAVVRATGRRSAGTGQSIFAGPAGESGQGLWNAATDRETPCDPSLRGATRVRKMLPLKINGQSESGRKATVRHSAHRRCRDRGHGGHWSYGQLY</sequence>
<dbReference type="HOGENOM" id="CLU_049238_0_0_1"/>
<dbReference type="EMBL" id="CH682035">
    <property type="protein sequence ID" value="EDW55361.1"/>
    <property type="molecule type" value="Genomic_DNA"/>
</dbReference>
<feature type="compositionally biased region" description="Basic and acidic residues" evidence="1">
    <location>
        <begin position="92"/>
        <end position="123"/>
    </location>
</feature>
<accession>B4IPL6</accession>
<feature type="region of interest" description="Disordered" evidence="1">
    <location>
        <begin position="419"/>
        <end position="439"/>
    </location>
</feature>
<dbReference type="OMA" id="YFATPEM"/>
<dbReference type="AlphaFoldDB" id="B4IPL6"/>
<feature type="compositionally biased region" description="Basic residues" evidence="1">
    <location>
        <begin position="425"/>
        <end position="437"/>
    </location>
</feature>
<dbReference type="Proteomes" id="UP000001292">
    <property type="component" value="Unassembled WGS sequence"/>
</dbReference>
<dbReference type="PhylomeDB" id="B4IPL6"/>
<evidence type="ECO:0000313" key="2">
    <source>
        <dbReference type="EMBL" id="EDW55361.1"/>
    </source>
</evidence>
<reference evidence="2 3" key="1">
    <citation type="journal article" date="2007" name="Nature">
        <title>Evolution of genes and genomes on the Drosophila phylogeny.</title>
        <authorList>
            <consortium name="Drosophila 12 Genomes Consortium"/>
            <person name="Clark A.G."/>
            <person name="Eisen M.B."/>
            <person name="Smith D.R."/>
            <person name="Bergman C.M."/>
            <person name="Oliver B."/>
            <person name="Markow T.A."/>
            <person name="Kaufman T.C."/>
            <person name="Kellis M."/>
            <person name="Gelbart W."/>
            <person name="Iyer V.N."/>
            <person name="Pollard D.A."/>
            <person name="Sackton T.B."/>
            <person name="Larracuente A.M."/>
            <person name="Singh N.D."/>
            <person name="Abad J.P."/>
            <person name="Abt D.N."/>
            <person name="Adryan B."/>
            <person name="Aguade M."/>
            <person name="Akashi H."/>
            <person name="Anderson W.W."/>
            <person name="Aquadro C.F."/>
            <person name="Ardell D.H."/>
            <person name="Arguello R."/>
            <person name="Artieri C.G."/>
            <person name="Barbash D.A."/>
            <person name="Barker D."/>
            <person name="Barsanti P."/>
            <person name="Batterham P."/>
            <person name="Batzoglou S."/>
            <person name="Begun D."/>
            <person name="Bhutkar A."/>
            <person name="Blanco E."/>
            <person name="Bosak S.A."/>
            <person name="Bradley R.K."/>
            <person name="Brand A.D."/>
            <person name="Brent M.R."/>
            <person name="Brooks A.N."/>
            <person name="Brown R.H."/>
            <person name="Butlin R.K."/>
            <person name="Caggese C."/>
            <person name="Calvi B.R."/>
            <person name="Bernardo de Carvalho A."/>
            <person name="Caspi A."/>
            <person name="Castrezana S."/>
            <person name="Celniker S.E."/>
            <person name="Chang J.L."/>
            <person name="Chapple C."/>
            <person name="Chatterji S."/>
            <person name="Chinwalla A."/>
            <person name="Civetta A."/>
            <person name="Clifton S.W."/>
            <person name="Comeron J.M."/>
            <person name="Costello J.C."/>
            <person name="Coyne J.A."/>
            <person name="Daub J."/>
            <person name="David R.G."/>
            <person name="Delcher A.L."/>
            <person name="Delehaunty K."/>
            <person name="Do C.B."/>
            <person name="Ebling H."/>
            <person name="Edwards K."/>
            <person name="Eickbush T."/>
            <person name="Evans J.D."/>
            <person name="Filipski A."/>
            <person name="Findeiss S."/>
            <person name="Freyhult E."/>
            <person name="Fulton L."/>
            <person name="Fulton R."/>
            <person name="Garcia A.C."/>
            <person name="Gardiner A."/>
            <person name="Garfield D.A."/>
            <person name="Garvin B.E."/>
            <person name="Gibson G."/>
            <person name="Gilbert D."/>
            <person name="Gnerre S."/>
            <person name="Godfrey J."/>
            <person name="Good R."/>
            <person name="Gotea V."/>
            <person name="Gravely B."/>
            <person name="Greenberg A.J."/>
            <person name="Griffiths-Jones S."/>
            <person name="Gross S."/>
            <person name="Guigo R."/>
            <person name="Gustafson E.A."/>
            <person name="Haerty W."/>
            <person name="Hahn M.W."/>
            <person name="Halligan D.L."/>
            <person name="Halpern A.L."/>
            <person name="Halter G.M."/>
            <person name="Han M.V."/>
            <person name="Heger A."/>
            <person name="Hillier L."/>
            <person name="Hinrichs A.S."/>
            <person name="Holmes I."/>
            <person name="Hoskins R.A."/>
            <person name="Hubisz M.J."/>
            <person name="Hultmark D."/>
            <person name="Huntley M.A."/>
            <person name="Jaffe D.B."/>
            <person name="Jagadeeshan S."/>
            <person name="Jeck W.R."/>
            <person name="Johnson J."/>
            <person name="Jones C.D."/>
            <person name="Jordan W.C."/>
            <person name="Karpen G.H."/>
            <person name="Kataoka E."/>
            <person name="Keightley P.D."/>
            <person name="Kheradpour P."/>
            <person name="Kirkness E.F."/>
            <person name="Koerich L.B."/>
            <person name="Kristiansen K."/>
            <person name="Kudrna D."/>
            <person name="Kulathinal R.J."/>
            <person name="Kumar S."/>
            <person name="Kwok R."/>
            <person name="Lander E."/>
            <person name="Langley C.H."/>
            <person name="Lapoint R."/>
            <person name="Lazzaro B.P."/>
            <person name="Lee S.J."/>
            <person name="Levesque L."/>
            <person name="Li R."/>
            <person name="Lin C.F."/>
            <person name="Lin M.F."/>
            <person name="Lindblad-Toh K."/>
            <person name="Llopart A."/>
            <person name="Long M."/>
            <person name="Low L."/>
            <person name="Lozovsky E."/>
            <person name="Lu J."/>
            <person name="Luo M."/>
            <person name="Machado C.A."/>
            <person name="Makalowski W."/>
            <person name="Marzo M."/>
            <person name="Matsuda M."/>
            <person name="Matzkin L."/>
            <person name="McAllister B."/>
            <person name="McBride C.S."/>
            <person name="McKernan B."/>
            <person name="McKernan K."/>
            <person name="Mendez-Lago M."/>
            <person name="Minx P."/>
            <person name="Mollenhauer M.U."/>
            <person name="Montooth K."/>
            <person name="Mount S.M."/>
            <person name="Mu X."/>
            <person name="Myers E."/>
            <person name="Negre B."/>
            <person name="Newfeld S."/>
            <person name="Nielsen R."/>
            <person name="Noor M.A."/>
            <person name="O'Grady P."/>
            <person name="Pachter L."/>
            <person name="Papaceit M."/>
            <person name="Parisi M.J."/>
            <person name="Parisi M."/>
            <person name="Parts L."/>
            <person name="Pedersen J.S."/>
            <person name="Pesole G."/>
            <person name="Phillippy A.M."/>
            <person name="Ponting C.P."/>
            <person name="Pop M."/>
            <person name="Porcelli D."/>
            <person name="Powell J.R."/>
            <person name="Prohaska S."/>
            <person name="Pruitt K."/>
            <person name="Puig M."/>
            <person name="Quesneville H."/>
            <person name="Ram K.R."/>
            <person name="Rand D."/>
            <person name="Rasmussen M.D."/>
            <person name="Reed L.K."/>
            <person name="Reenan R."/>
            <person name="Reily A."/>
            <person name="Remington K.A."/>
            <person name="Rieger T.T."/>
            <person name="Ritchie M.G."/>
            <person name="Robin C."/>
            <person name="Rogers Y.H."/>
            <person name="Rohde C."/>
            <person name="Rozas J."/>
            <person name="Rubenfield M.J."/>
            <person name="Ruiz A."/>
            <person name="Russo S."/>
            <person name="Salzberg S.L."/>
            <person name="Sanchez-Gracia A."/>
            <person name="Saranga D.J."/>
            <person name="Sato H."/>
            <person name="Schaeffer S.W."/>
            <person name="Schatz M.C."/>
            <person name="Schlenke T."/>
            <person name="Schwartz R."/>
            <person name="Segarra C."/>
            <person name="Singh R.S."/>
            <person name="Sirot L."/>
            <person name="Sirota M."/>
            <person name="Sisneros N.B."/>
            <person name="Smith C.D."/>
            <person name="Smith T.F."/>
            <person name="Spieth J."/>
            <person name="Stage D.E."/>
            <person name="Stark A."/>
            <person name="Stephan W."/>
            <person name="Strausberg R.L."/>
            <person name="Strempel S."/>
            <person name="Sturgill D."/>
            <person name="Sutton G."/>
            <person name="Sutton G.G."/>
            <person name="Tao W."/>
            <person name="Teichmann S."/>
            <person name="Tobari Y.N."/>
            <person name="Tomimura Y."/>
            <person name="Tsolas J.M."/>
            <person name="Valente V.L."/>
            <person name="Venter E."/>
            <person name="Venter J.C."/>
            <person name="Vicario S."/>
            <person name="Vieira F.G."/>
            <person name="Vilella A.J."/>
            <person name="Villasante A."/>
            <person name="Walenz B."/>
            <person name="Wang J."/>
            <person name="Wasserman M."/>
            <person name="Watts T."/>
            <person name="Wilson D."/>
            <person name="Wilson R.K."/>
            <person name="Wing R.A."/>
            <person name="Wolfner M.F."/>
            <person name="Wong A."/>
            <person name="Wong G.K."/>
            <person name="Wu C.I."/>
            <person name="Wu G."/>
            <person name="Yamamoto D."/>
            <person name="Yang H.P."/>
            <person name="Yang S.P."/>
            <person name="Yorke J.A."/>
            <person name="Yoshida K."/>
            <person name="Zdobnov E."/>
            <person name="Zhang P."/>
            <person name="Zhang Y."/>
            <person name="Zimin A.V."/>
            <person name="Baldwin J."/>
            <person name="Abdouelleil A."/>
            <person name="Abdulkadir J."/>
            <person name="Abebe A."/>
            <person name="Abera B."/>
            <person name="Abreu J."/>
            <person name="Acer S.C."/>
            <person name="Aftuck L."/>
            <person name="Alexander A."/>
            <person name="An P."/>
            <person name="Anderson E."/>
            <person name="Anderson S."/>
            <person name="Arachi H."/>
            <person name="Azer M."/>
            <person name="Bachantsang P."/>
            <person name="Barry A."/>
            <person name="Bayul T."/>
            <person name="Berlin A."/>
            <person name="Bessette D."/>
            <person name="Bloom T."/>
            <person name="Blye J."/>
            <person name="Boguslavskiy L."/>
            <person name="Bonnet C."/>
            <person name="Boukhgalter B."/>
            <person name="Bourzgui I."/>
            <person name="Brown A."/>
            <person name="Cahill P."/>
            <person name="Channer S."/>
            <person name="Cheshatsang Y."/>
            <person name="Chuda L."/>
            <person name="Citroen M."/>
            <person name="Collymore A."/>
            <person name="Cooke P."/>
            <person name="Costello M."/>
            <person name="D'Aco K."/>
            <person name="Daza R."/>
            <person name="De Haan G."/>
            <person name="DeGray S."/>
            <person name="DeMaso C."/>
            <person name="Dhargay N."/>
            <person name="Dooley K."/>
            <person name="Dooley E."/>
            <person name="Doricent M."/>
            <person name="Dorje P."/>
            <person name="Dorjee K."/>
            <person name="Dupes A."/>
            <person name="Elong R."/>
            <person name="Falk J."/>
            <person name="Farina A."/>
            <person name="Faro S."/>
            <person name="Ferguson D."/>
            <person name="Fisher S."/>
            <person name="Foley C.D."/>
            <person name="Franke A."/>
            <person name="Friedrich D."/>
            <person name="Gadbois L."/>
            <person name="Gearin G."/>
            <person name="Gearin C.R."/>
            <person name="Giannoukos G."/>
            <person name="Goode T."/>
            <person name="Graham J."/>
            <person name="Grandbois E."/>
            <person name="Grewal S."/>
            <person name="Gyaltsen K."/>
            <person name="Hafez N."/>
            <person name="Hagos B."/>
            <person name="Hall J."/>
            <person name="Henson C."/>
            <person name="Hollinger A."/>
            <person name="Honan T."/>
            <person name="Huard M.D."/>
            <person name="Hughes L."/>
            <person name="Hurhula B."/>
            <person name="Husby M.E."/>
            <person name="Kamat A."/>
            <person name="Kanga B."/>
            <person name="Kashin S."/>
            <person name="Khazanovich D."/>
            <person name="Kisner P."/>
            <person name="Lance K."/>
            <person name="Lara M."/>
            <person name="Lee W."/>
            <person name="Lennon N."/>
            <person name="Letendre F."/>
            <person name="LeVine R."/>
            <person name="Lipovsky A."/>
            <person name="Liu X."/>
            <person name="Liu J."/>
            <person name="Liu S."/>
            <person name="Lokyitsang T."/>
            <person name="Lokyitsang Y."/>
            <person name="Lubonja R."/>
            <person name="Lui A."/>
            <person name="MacDonald P."/>
            <person name="Magnisalis V."/>
            <person name="Maru K."/>
            <person name="Matthews C."/>
            <person name="McCusker W."/>
            <person name="McDonough S."/>
            <person name="Mehta T."/>
            <person name="Meldrim J."/>
            <person name="Meneus L."/>
            <person name="Mihai O."/>
            <person name="Mihalev A."/>
            <person name="Mihova T."/>
            <person name="Mittelman R."/>
            <person name="Mlenga V."/>
            <person name="Montmayeur A."/>
            <person name="Mulrain L."/>
            <person name="Navidi A."/>
            <person name="Naylor J."/>
            <person name="Negash T."/>
            <person name="Nguyen T."/>
            <person name="Nguyen N."/>
            <person name="Nicol R."/>
            <person name="Norbu C."/>
            <person name="Norbu N."/>
            <person name="Novod N."/>
            <person name="O'Neill B."/>
            <person name="Osman S."/>
            <person name="Markiewicz E."/>
            <person name="Oyono O.L."/>
            <person name="Patti C."/>
            <person name="Phunkhang P."/>
            <person name="Pierre F."/>
            <person name="Priest M."/>
            <person name="Raghuraman S."/>
            <person name="Rege F."/>
            <person name="Reyes R."/>
            <person name="Rise C."/>
            <person name="Rogov P."/>
            <person name="Ross K."/>
            <person name="Ryan E."/>
            <person name="Settipalli S."/>
            <person name="Shea T."/>
            <person name="Sherpa N."/>
            <person name="Shi L."/>
            <person name="Shih D."/>
            <person name="Sparrow T."/>
            <person name="Spaulding J."/>
            <person name="Stalker J."/>
            <person name="Stange-Thomann N."/>
            <person name="Stavropoulos S."/>
            <person name="Stone C."/>
            <person name="Strader C."/>
            <person name="Tesfaye S."/>
            <person name="Thomson T."/>
            <person name="Thoulutsang Y."/>
            <person name="Thoulutsang D."/>
            <person name="Topham K."/>
            <person name="Topping I."/>
            <person name="Tsamla T."/>
            <person name="Vassiliev H."/>
            <person name="Vo A."/>
            <person name="Wangchuk T."/>
            <person name="Wangdi T."/>
            <person name="Weiand M."/>
            <person name="Wilkinson J."/>
            <person name="Wilson A."/>
            <person name="Yadav S."/>
            <person name="Young G."/>
            <person name="Yu Q."/>
            <person name="Zembek L."/>
            <person name="Zhong D."/>
            <person name="Zimmer A."/>
            <person name="Zwirko Z."/>
            <person name="Jaffe D.B."/>
            <person name="Alvarez P."/>
            <person name="Brockman W."/>
            <person name="Butler J."/>
            <person name="Chin C."/>
            <person name="Gnerre S."/>
            <person name="Grabherr M."/>
            <person name="Kleber M."/>
            <person name="Mauceli E."/>
            <person name="MacCallum I."/>
        </authorList>
    </citation>
    <scope>NUCLEOTIDE SEQUENCE [LARGE SCALE GENOMIC DNA]</scope>
    <source>
        <strain evidence="3">Rob3c / Tucson 14021-0248.25</strain>
    </source>
</reference>
<evidence type="ECO:0000256" key="1">
    <source>
        <dbReference type="SAM" id="MobiDB-lite"/>
    </source>
</evidence>
<keyword evidence="3" id="KW-1185">Reference proteome</keyword>
<evidence type="ECO:0000313" key="3">
    <source>
        <dbReference type="Proteomes" id="UP000001292"/>
    </source>
</evidence>
<feature type="region of interest" description="Disordered" evidence="1">
    <location>
        <begin position="87"/>
        <end position="128"/>
    </location>
</feature>
<proteinExistence type="predicted"/>
<protein>
    <submittedName>
        <fullName evidence="2">GM16887</fullName>
    </submittedName>
</protein>
<name>B4IPL6_DROSE</name>